<proteinExistence type="predicted"/>
<sequence>MLDRPEWGERMLGEDPAVYARPRVVRLGASLRQGATVLLRGPHGSGMSTVAEQWADAATGPVLRLTSPGTVLPEHDAPSPQVVVLTVPTARRAEAEAIRNVRERWPQAVLLVVSPWGWPDGLDVLGLRPDTVITGRTVAFTAQEVAELAHSRGAPLDANECREVLVATAGQPPFVSGVLRAAERSGHFSEAAVRDGCDVAMSSLATSAFHGLMPWPIWEAGLLTASADGFSAQGLAVLWDLLAEDGAAVLHTLRLGGLILPQGDDLFGFPRGIRGAAARRLTTDIPEDRVVELQRQGCAALIERGHLADALALTARTPSLTTELVAEHWRSVADIPATRVRTWLRGMVHAGTDPRVLLAHVRAIVDATHHGYPGYVTDPDRELAAHLLDRVGDHPPELEAEIGPMLDVISGAMDRANGHHAEALQTHQALAEDLTLDPRDRVVAQLHTGLTAIGVGEGTTAEAVLRGARTGGLAQHDRRLSDLANELHALTVSASSDTAAWWRLMAESGPIQSSTWELPARAWRLSIALSRLDIDMVRRLMDRPWSPVLDDPIGVHLLDMQARVIAHSVLRTPRIALNHLAIIDASSRRDHLSDSQMQQLRSYRTEALLAAGEARRALDMIEEAHGTEPEHYYVEVYRARALMQLGQTDAAVRALTWARDADSARAGRHLVWIHVLLALAHEELGEDRSAHTCLEDALVLGAASGISLPFARQGLEAMTTLLARADELTVDQATRQYLTDLQTARDRLRGTAQTQPLTSQERKVVILLARDDSVRAMAAALHVSPNTIKTQLRNIYRKLGVRNRTEAVRAARSLGFVDDADKATTESGRSQWSAEQPG</sequence>
<dbReference type="STRING" id="648782.SAMN04488554_3156"/>
<organism evidence="3 4">
    <name type="scientific">Ruania alba</name>
    <dbReference type="NCBI Taxonomy" id="648782"/>
    <lineage>
        <taxon>Bacteria</taxon>
        <taxon>Bacillati</taxon>
        <taxon>Actinomycetota</taxon>
        <taxon>Actinomycetes</taxon>
        <taxon>Micrococcales</taxon>
        <taxon>Ruaniaceae</taxon>
        <taxon>Ruania</taxon>
    </lineage>
</organism>
<dbReference type="OrthoDB" id="3178268at2"/>
<keyword evidence="4" id="KW-1185">Reference proteome</keyword>
<evidence type="ECO:0000256" key="1">
    <source>
        <dbReference type="ARBA" id="ARBA00023125"/>
    </source>
</evidence>
<feature type="domain" description="HTH luxR-type" evidence="2">
    <location>
        <begin position="750"/>
        <end position="815"/>
    </location>
</feature>
<protein>
    <submittedName>
        <fullName evidence="3">ATP-, maltotriose-and DNA-dependent transcriptional regulator MalT</fullName>
    </submittedName>
</protein>
<dbReference type="InterPro" id="IPR000792">
    <property type="entry name" value="Tscrpt_reg_LuxR_C"/>
</dbReference>
<evidence type="ECO:0000259" key="2">
    <source>
        <dbReference type="PROSITE" id="PS50043"/>
    </source>
</evidence>
<dbReference type="InterPro" id="IPR036388">
    <property type="entry name" value="WH-like_DNA-bd_sf"/>
</dbReference>
<reference evidence="4" key="1">
    <citation type="submission" date="2016-10" db="EMBL/GenBank/DDBJ databases">
        <authorList>
            <person name="Varghese N."/>
            <person name="Submissions S."/>
        </authorList>
    </citation>
    <scope>NUCLEOTIDE SEQUENCE [LARGE SCALE GENOMIC DNA]</scope>
    <source>
        <strain evidence="4">DSM 21368</strain>
    </source>
</reference>
<dbReference type="SUPFAM" id="SSF46894">
    <property type="entry name" value="C-terminal effector domain of the bipartite response regulators"/>
    <property type="match status" value="1"/>
</dbReference>
<dbReference type="Proteomes" id="UP000199220">
    <property type="component" value="Unassembled WGS sequence"/>
</dbReference>
<dbReference type="AlphaFoldDB" id="A0A1H5M505"/>
<dbReference type="RefSeq" id="WP_089773994.1">
    <property type="nucleotide sequence ID" value="NZ_FNTX01000002.1"/>
</dbReference>
<dbReference type="InterPro" id="IPR016032">
    <property type="entry name" value="Sig_transdc_resp-reg_C-effctor"/>
</dbReference>
<dbReference type="SUPFAM" id="SSF48452">
    <property type="entry name" value="TPR-like"/>
    <property type="match status" value="1"/>
</dbReference>
<dbReference type="GO" id="GO:0003677">
    <property type="term" value="F:DNA binding"/>
    <property type="evidence" value="ECO:0007669"/>
    <property type="project" value="UniProtKB-KW"/>
</dbReference>
<dbReference type="Gene3D" id="1.10.10.10">
    <property type="entry name" value="Winged helix-like DNA-binding domain superfamily/Winged helix DNA-binding domain"/>
    <property type="match status" value="1"/>
</dbReference>
<name>A0A1H5M505_9MICO</name>
<evidence type="ECO:0000313" key="4">
    <source>
        <dbReference type="Proteomes" id="UP000199220"/>
    </source>
</evidence>
<dbReference type="PANTHER" id="PTHR43214">
    <property type="entry name" value="TWO-COMPONENT RESPONSE REGULATOR"/>
    <property type="match status" value="1"/>
</dbReference>
<dbReference type="CDD" id="cd06170">
    <property type="entry name" value="LuxR_C_like"/>
    <property type="match status" value="1"/>
</dbReference>
<dbReference type="Pfam" id="PF00196">
    <property type="entry name" value="GerE"/>
    <property type="match status" value="1"/>
</dbReference>
<accession>A0A1H5M505</accession>
<dbReference type="Gene3D" id="1.25.40.10">
    <property type="entry name" value="Tetratricopeptide repeat domain"/>
    <property type="match status" value="1"/>
</dbReference>
<gene>
    <name evidence="3" type="ORF">SAMN04488554_3156</name>
</gene>
<dbReference type="SMART" id="SM00421">
    <property type="entry name" value="HTH_LUXR"/>
    <property type="match status" value="1"/>
</dbReference>
<dbReference type="EMBL" id="FNTX01000002">
    <property type="protein sequence ID" value="SEE84402.1"/>
    <property type="molecule type" value="Genomic_DNA"/>
</dbReference>
<dbReference type="GO" id="GO:0006355">
    <property type="term" value="P:regulation of DNA-templated transcription"/>
    <property type="evidence" value="ECO:0007669"/>
    <property type="project" value="InterPro"/>
</dbReference>
<dbReference type="InterPro" id="IPR039420">
    <property type="entry name" value="WalR-like"/>
</dbReference>
<evidence type="ECO:0000313" key="3">
    <source>
        <dbReference type="EMBL" id="SEE84402.1"/>
    </source>
</evidence>
<keyword evidence="1" id="KW-0238">DNA-binding</keyword>
<dbReference type="PROSITE" id="PS50043">
    <property type="entry name" value="HTH_LUXR_2"/>
    <property type="match status" value="1"/>
</dbReference>
<dbReference type="InterPro" id="IPR011990">
    <property type="entry name" value="TPR-like_helical_dom_sf"/>
</dbReference>